<evidence type="ECO:0000256" key="12">
    <source>
        <dbReference type="ARBA" id="ARBA00047989"/>
    </source>
</evidence>
<dbReference type="GO" id="GO:0005507">
    <property type="term" value="F:copper ion binding"/>
    <property type="evidence" value="ECO:0007669"/>
    <property type="project" value="TreeGrafter"/>
</dbReference>
<evidence type="ECO:0000256" key="8">
    <source>
        <dbReference type="ARBA" id="ARBA00022801"/>
    </source>
</evidence>
<comment type="subunit">
    <text evidence="5">Homodimer.</text>
</comment>
<evidence type="ECO:0000256" key="2">
    <source>
        <dbReference type="ARBA" id="ARBA00001947"/>
    </source>
</evidence>
<evidence type="ECO:0000256" key="9">
    <source>
        <dbReference type="ARBA" id="ARBA00022833"/>
    </source>
</evidence>
<keyword evidence="7" id="KW-0479">Metal-binding</keyword>
<keyword evidence="8" id="KW-0378">Hydrolase</keyword>
<dbReference type="RefSeq" id="WP_101361860.1">
    <property type="nucleotide sequence ID" value="NZ_PHKV01000001.1"/>
</dbReference>
<keyword evidence="11" id="KW-0186">Copper</keyword>
<evidence type="ECO:0000256" key="5">
    <source>
        <dbReference type="ARBA" id="ARBA00011738"/>
    </source>
</evidence>
<sequence>MAAAAPFVLPADWPAPPRIHALTTLRYGLGGSLAPFDTLNLGNRNSADGDTPAQVERNRALLVEALALPGTPQWLRQVHGVEVLRVDAPVLAPGEQPPAAGIVAPGAQEPVADAAVTAVPGVVLAILTADCLPVVLAAADGSEVAAAHAGWRGLADGMLERSVAAMRTPPQQVIAWLGPAAGPQVYEIGEDVFNAFVAHDAQAQRAFVATRPGHWRVDLYALARQRLQHAGVPASAIHGGGLCTISEPQRFFSHRRDRRSGRMATLAWIAP</sequence>
<dbReference type="OrthoDB" id="4279at2"/>
<dbReference type="NCBIfam" id="TIGR00726">
    <property type="entry name" value="peptidoglycan editing factor PgeF"/>
    <property type="match status" value="1"/>
</dbReference>
<evidence type="ECO:0000256" key="11">
    <source>
        <dbReference type="ARBA" id="ARBA00023008"/>
    </source>
</evidence>
<dbReference type="Gene3D" id="3.60.140.10">
    <property type="entry name" value="CNF1/YfiH-like putative cysteine hydrolases"/>
    <property type="match status" value="1"/>
</dbReference>
<comment type="catalytic activity">
    <reaction evidence="13">
        <text>adenosine + phosphate = alpha-D-ribose 1-phosphate + adenine</text>
        <dbReference type="Rhea" id="RHEA:27642"/>
        <dbReference type="ChEBI" id="CHEBI:16335"/>
        <dbReference type="ChEBI" id="CHEBI:16708"/>
        <dbReference type="ChEBI" id="CHEBI:43474"/>
        <dbReference type="ChEBI" id="CHEBI:57720"/>
        <dbReference type="EC" id="2.4.2.1"/>
    </reaction>
    <physiologicalReaction direction="left-to-right" evidence="13">
        <dbReference type="Rhea" id="RHEA:27643"/>
    </physiologicalReaction>
</comment>
<evidence type="ECO:0000256" key="14">
    <source>
        <dbReference type="ARBA" id="ARBA00049893"/>
    </source>
</evidence>
<evidence type="ECO:0000256" key="7">
    <source>
        <dbReference type="ARBA" id="ARBA00022723"/>
    </source>
</evidence>
<evidence type="ECO:0000313" key="16">
    <source>
        <dbReference type="EMBL" id="PKV14084.1"/>
    </source>
</evidence>
<comment type="caution">
    <text evidence="16">The sequence shown here is derived from an EMBL/GenBank/DDBJ whole genome shotgun (WGS) entry which is preliminary data.</text>
</comment>
<dbReference type="FunFam" id="3.60.140.10:FF:000003">
    <property type="entry name" value="Polyphenol oxidase"/>
    <property type="match status" value="1"/>
</dbReference>
<evidence type="ECO:0000256" key="4">
    <source>
        <dbReference type="ARBA" id="ARBA00007353"/>
    </source>
</evidence>
<dbReference type="EMBL" id="PHKV01000001">
    <property type="protein sequence ID" value="PKV14084.1"/>
    <property type="molecule type" value="Genomic_DNA"/>
</dbReference>
<name>A0A2N3RNM4_9XANT</name>
<comment type="catalytic activity">
    <reaction evidence="12">
        <text>adenosine + H2O + H(+) = inosine + NH4(+)</text>
        <dbReference type="Rhea" id="RHEA:24408"/>
        <dbReference type="ChEBI" id="CHEBI:15377"/>
        <dbReference type="ChEBI" id="CHEBI:15378"/>
        <dbReference type="ChEBI" id="CHEBI:16335"/>
        <dbReference type="ChEBI" id="CHEBI:17596"/>
        <dbReference type="ChEBI" id="CHEBI:28938"/>
        <dbReference type="EC" id="3.5.4.4"/>
    </reaction>
    <physiologicalReaction direction="left-to-right" evidence="12">
        <dbReference type="Rhea" id="RHEA:24409"/>
    </physiologicalReaction>
</comment>
<dbReference type="SUPFAM" id="SSF64438">
    <property type="entry name" value="CNF1/YfiH-like putative cysteine hydrolases"/>
    <property type="match status" value="1"/>
</dbReference>
<dbReference type="Proteomes" id="UP000233748">
    <property type="component" value="Unassembled WGS sequence"/>
</dbReference>
<evidence type="ECO:0000256" key="10">
    <source>
        <dbReference type="ARBA" id="ARBA00023002"/>
    </source>
</evidence>
<reference evidence="18 19" key="1">
    <citation type="submission" date="2017-11" db="EMBL/GenBank/DDBJ databases">
        <title>Xanthomonas prunicola sp. nov., a novel pathogen that affects nectarine (Prunus persica var. nectarine) trees.</title>
        <authorList>
            <person name="Lopez M."/>
            <person name="Lopez-Soriano P."/>
            <person name="Garita-Cambronero J."/>
            <person name="Beltran C."/>
            <person name="Taghouti G."/>
            <person name="Portier P."/>
            <person name="Cubero J."/>
            <person name="Fischer-Le Saux M."/>
            <person name="Marco-Noales E."/>
        </authorList>
    </citation>
    <scope>NUCLEOTIDE SEQUENCE [LARGE SCALE GENOMIC DNA]</scope>
    <source>
        <strain evidence="16 18">CFBP8353</strain>
        <strain evidence="17 19">CFBP8354</strain>
    </source>
</reference>
<dbReference type="GO" id="GO:0016787">
    <property type="term" value="F:hydrolase activity"/>
    <property type="evidence" value="ECO:0007669"/>
    <property type="project" value="UniProtKB-KW"/>
</dbReference>
<accession>A0A2N3RNM4</accession>
<evidence type="ECO:0000313" key="17">
    <source>
        <dbReference type="EMBL" id="PKV18365.1"/>
    </source>
</evidence>
<comment type="catalytic activity">
    <reaction evidence="1">
        <text>inosine + phosphate = alpha-D-ribose 1-phosphate + hypoxanthine</text>
        <dbReference type="Rhea" id="RHEA:27646"/>
        <dbReference type="ChEBI" id="CHEBI:17368"/>
        <dbReference type="ChEBI" id="CHEBI:17596"/>
        <dbReference type="ChEBI" id="CHEBI:43474"/>
        <dbReference type="ChEBI" id="CHEBI:57720"/>
        <dbReference type="EC" id="2.4.2.1"/>
    </reaction>
    <physiologicalReaction direction="left-to-right" evidence="1">
        <dbReference type="Rhea" id="RHEA:27647"/>
    </physiologicalReaction>
</comment>
<dbReference type="AlphaFoldDB" id="A0A2N3RNM4"/>
<evidence type="ECO:0000256" key="13">
    <source>
        <dbReference type="ARBA" id="ARBA00048968"/>
    </source>
</evidence>
<organism evidence="16 18">
    <name type="scientific">Xanthomonas prunicola</name>
    <dbReference type="NCBI Taxonomy" id="2053930"/>
    <lineage>
        <taxon>Bacteria</taxon>
        <taxon>Pseudomonadati</taxon>
        <taxon>Pseudomonadota</taxon>
        <taxon>Gammaproteobacteria</taxon>
        <taxon>Lysobacterales</taxon>
        <taxon>Lysobacteraceae</taxon>
        <taxon>Xanthomonas</taxon>
    </lineage>
</organism>
<dbReference type="EMBL" id="PHKW01000001">
    <property type="protein sequence ID" value="PKV18365.1"/>
    <property type="molecule type" value="Genomic_DNA"/>
</dbReference>
<dbReference type="Proteomes" id="UP000233720">
    <property type="component" value="Unassembled WGS sequence"/>
</dbReference>
<proteinExistence type="inferred from homology"/>
<comment type="function">
    <text evidence="3">Purine nucleoside enzyme that catalyzes the phosphorolysis of adenosine and inosine nucleosides, yielding D-ribose 1-phosphate and the respective free bases, adenine and hypoxanthine. Also catalyzes the phosphorolysis of S-methyl-5'-thioadenosine into adenine and S-methyl-5-thio-alpha-D-ribose 1-phosphate. Also has adenosine deaminase activity.</text>
</comment>
<dbReference type="InterPro" id="IPR038371">
    <property type="entry name" value="Cu_polyphenol_OxRdtase_sf"/>
</dbReference>
<dbReference type="CDD" id="cd16833">
    <property type="entry name" value="YfiH"/>
    <property type="match status" value="1"/>
</dbReference>
<dbReference type="GO" id="GO:0017061">
    <property type="term" value="F:S-methyl-5-thioadenosine phosphorylase activity"/>
    <property type="evidence" value="ECO:0007669"/>
    <property type="project" value="UniProtKB-EC"/>
</dbReference>
<evidence type="ECO:0000256" key="15">
    <source>
        <dbReference type="RuleBase" id="RU361274"/>
    </source>
</evidence>
<protein>
    <recommendedName>
        <fullName evidence="15">Purine nucleoside phosphorylase</fullName>
    </recommendedName>
</protein>
<dbReference type="PANTHER" id="PTHR30616:SF2">
    <property type="entry name" value="PURINE NUCLEOSIDE PHOSPHORYLASE LACC1"/>
    <property type="match status" value="1"/>
</dbReference>
<comment type="similarity">
    <text evidence="4 15">Belongs to the purine nucleoside phosphorylase YfiH/LACC1 family.</text>
</comment>
<evidence type="ECO:0000313" key="19">
    <source>
        <dbReference type="Proteomes" id="UP000233748"/>
    </source>
</evidence>
<evidence type="ECO:0000256" key="1">
    <source>
        <dbReference type="ARBA" id="ARBA00000553"/>
    </source>
</evidence>
<evidence type="ECO:0000256" key="3">
    <source>
        <dbReference type="ARBA" id="ARBA00003215"/>
    </source>
</evidence>
<dbReference type="Pfam" id="PF02578">
    <property type="entry name" value="Cu-oxidase_4"/>
    <property type="match status" value="1"/>
</dbReference>
<evidence type="ECO:0000256" key="6">
    <source>
        <dbReference type="ARBA" id="ARBA00022679"/>
    </source>
</evidence>
<dbReference type="InterPro" id="IPR003730">
    <property type="entry name" value="Cu_polyphenol_OxRdtase"/>
</dbReference>
<dbReference type="InterPro" id="IPR011324">
    <property type="entry name" value="Cytotoxic_necrot_fac-like_cat"/>
</dbReference>
<keyword evidence="19" id="KW-1185">Reference proteome</keyword>
<keyword evidence="10" id="KW-0560">Oxidoreductase</keyword>
<comment type="catalytic activity">
    <reaction evidence="14">
        <text>S-methyl-5'-thioadenosine + phosphate = 5-(methylsulfanyl)-alpha-D-ribose 1-phosphate + adenine</text>
        <dbReference type="Rhea" id="RHEA:11852"/>
        <dbReference type="ChEBI" id="CHEBI:16708"/>
        <dbReference type="ChEBI" id="CHEBI:17509"/>
        <dbReference type="ChEBI" id="CHEBI:43474"/>
        <dbReference type="ChEBI" id="CHEBI:58533"/>
        <dbReference type="EC" id="2.4.2.28"/>
    </reaction>
    <physiologicalReaction direction="left-to-right" evidence="14">
        <dbReference type="Rhea" id="RHEA:11853"/>
    </physiologicalReaction>
</comment>
<dbReference type="GO" id="GO:0016491">
    <property type="term" value="F:oxidoreductase activity"/>
    <property type="evidence" value="ECO:0007669"/>
    <property type="project" value="UniProtKB-KW"/>
</dbReference>
<evidence type="ECO:0000313" key="18">
    <source>
        <dbReference type="Proteomes" id="UP000233720"/>
    </source>
</evidence>
<gene>
    <name evidence="16" type="ORF">XpruCFBP8353_03045</name>
    <name evidence="17" type="ORF">XpruCFBP8354_03045</name>
</gene>
<comment type="cofactor">
    <cofactor evidence="2">
        <name>Zn(2+)</name>
        <dbReference type="ChEBI" id="CHEBI:29105"/>
    </cofactor>
</comment>
<dbReference type="PANTHER" id="PTHR30616">
    <property type="entry name" value="UNCHARACTERIZED PROTEIN YFIH"/>
    <property type="match status" value="1"/>
</dbReference>
<keyword evidence="6" id="KW-0808">Transferase</keyword>
<keyword evidence="9" id="KW-0862">Zinc</keyword>